<keyword evidence="1 4" id="KW-0808">Transferase</keyword>
<dbReference type="AlphaFoldDB" id="A0A315ZHS3"/>
<name>A0A315ZHS3_9ACTN</name>
<dbReference type="Proteomes" id="UP000245469">
    <property type="component" value="Unassembled WGS sequence"/>
</dbReference>
<comment type="caution">
    <text evidence="4">The sequence shown here is derived from an EMBL/GenBank/DDBJ whole genome shotgun (WGS) entry which is preliminary data.</text>
</comment>
<evidence type="ECO:0000259" key="3">
    <source>
        <dbReference type="PROSITE" id="PS51186"/>
    </source>
</evidence>
<gene>
    <name evidence="4" type="ORF">BXY45_1587</name>
</gene>
<dbReference type="InterPro" id="IPR050832">
    <property type="entry name" value="Bact_Acetyltransf"/>
</dbReference>
<dbReference type="Gene3D" id="3.40.630.30">
    <property type="match status" value="1"/>
</dbReference>
<evidence type="ECO:0000256" key="2">
    <source>
        <dbReference type="ARBA" id="ARBA00023315"/>
    </source>
</evidence>
<dbReference type="EMBL" id="QGDQ01000058">
    <property type="protein sequence ID" value="PWJ45165.1"/>
    <property type="molecule type" value="Genomic_DNA"/>
</dbReference>
<dbReference type="Pfam" id="PF00583">
    <property type="entry name" value="Acetyltransf_1"/>
    <property type="match status" value="1"/>
</dbReference>
<dbReference type="RefSeq" id="WP_170131697.1">
    <property type="nucleotide sequence ID" value="NZ_QGDQ01000058.1"/>
</dbReference>
<dbReference type="InterPro" id="IPR016181">
    <property type="entry name" value="Acyl_CoA_acyltransferase"/>
</dbReference>
<feature type="domain" description="N-acetyltransferase" evidence="3">
    <location>
        <begin position="1"/>
        <end position="118"/>
    </location>
</feature>
<keyword evidence="2" id="KW-0012">Acyltransferase</keyword>
<sequence>MTVSQLRRTIATPGLLAYTLIDSDAGDEPLGHVELVTVPTTGTEPRLARVLLAPAVRGRGWAARLVALALEEARAQGLRSLALTVIATNEAAIRTYTKLGFVIVDHPRPDALAMRLDL</sequence>
<evidence type="ECO:0000313" key="5">
    <source>
        <dbReference type="Proteomes" id="UP000245469"/>
    </source>
</evidence>
<proteinExistence type="predicted"/>
<accession>A0A315ZHS3</accession>
<dbReference type="CDD" id="cd04301">
    <property type="entry name" value="NAT_SF"/>
    <property type="match status" value="1"/>
</dbReference>
<dbReference type="GO" id="GO:0016747">
    <property type="term" value="F:acyltransferase activity, transferring groups other than amino-acyl groups"/>
    <property type="evidence" value="ECO:0007669"/>
    <property type="project" value="InterPro"/>
</dbReference>
<dbReference type="InterPro" id="IPR000182">
    <property type="entry name" value="GNAT_dom"/>
</dbReference>
<dbReference type="PANTHER" id="PTHR43877:SF2">
    <property type="entry name" value="AMINOALKYLPHOSPHONATE N-ACETYLTRANSFERASE-RELATED"/>
    <property type="match status" value="1"/>
</dbReference>
<evidence type="ECO:0000256" key="1">
    <source>
        <dbReference type="ARBA" id="ARBA00022679"/>
    </source>
</evidence>
<organism evidence="4 5">
    <name type="scientific">Quadrisphaera granulorum</name>
    <dbReference type="NCBI Taxonomy" id="317664"/>
    <lineage>
        <taxon>Bacteria</taxon>
        <taxon>Bacillati</taxon>
        <taxon>Actinomycetota</taxon>
        <taxon>Actinomycetes</taxon>
        <taxon>Kineosporiales</taxon>
        <taxon>Kineosporiaceae</taxon>
        <taxon>Quadrisphaera</taxon>
    </lineage>
</organism>
<dbReference type="PANTHER" id="PTHR43877">
    <property type="entry name" value="AMINOALKYLPHOSPHONATE N-ACETYLTRANSFERASE-RELATED-RELATED"/>
    <property type="match status" value="1"/>
</dbReference>
<dbReference type="SUPFAM" id="SSF55729">
    <property type="entry name" value="Acyl-CoA N-acyltransferases (Nat)"/>
    <property type="match status" value="1"/>
</dbReference>
<protein>
    <submittedName>
        <fullName evidence="4">Acetyltransferase (GNAT) family protein</fullName>
    </submittedName>
</protein>
<keyword evidence="5" id="KW-1185">Reference proteome</keyword>
<reference evidence="4 5" key="1">
    <citation type="submission" date="2018-03" db="EMBL/GenBank/DDBJ databases">
        <title>Genomic Encyclopedia of Archaeal and Bacterial Type Strains, Phase II (KMG-II): from individual species to whole genera.</title>
        <authorList>
            <person name="Goeker M."/>
        </authorList>
    </citation>
    <scope>NUCLEOTIDE SEQUENCE [LARGE SCALE GENOMIC DNA]</scope>
    <source>
        <strain evidence="4 5">DSM 44889</strain>
    </source>
</reference>
<evidence type="ECO:0000313" key="4">
    <source>
        <dbReference type="EMBL" id="PWJ45165.1"/>
    </source>
</evidence>
<dbReference type="PROSITE" id="PS51186">
    <property type="entry name" value="GNAT"/>
    <property type="match status" value="1"/>
</dbReference>